<evidence type="ECO:0000256" key="5">
    <source>
        <dbReference type="ARBA" id="ARBA00022801"/>
    </source>
</evidence>
<evidence type="ECO:0000256" key="1">
    <source>
        <dbReference type="ARBA" id="ARBA00004514"/>
    </source>
</evidence>
<proteinExistence type="inferred from homology"/>
<evidence type="ECO:0000256" key="3">
    <source>
        <dbReference type="ARBA" id="ARBA00014180"/>
    </source>
</evidence>
<dbReference type="GO" id="GO:0016787">
    <property type="term" value="F:hydrolase activity"/>
    <property type="evidence" value="ECO:0007669"/>
    <property type="project" value="UniProtKB-KW"/>
</dbReference>
<dbReference type="GO" id="GO:0005829">
    <property type="term" value="C:cytosol"/>
    <property type="evidence" value="ECO:0007669"/>
    <property type="project" value="UniProtKB-SubCell"/>
</dbReference>
<comment type="similarity">
    <text evidence="2">Belongs to the dienelactone hydrolase family.</text>
</comment>
<organism evidence="7 8">
    <name type="scientific">Vigna radiata var. radiata</name>
    <name type="common">Mung bean</name>
    <name type="synonym">Phaseolus aureus</name>
    <dbReference type="NCBI Taxonomy" id="3916"/>
    <lineage>
        <taxon>Eukaryota</taxon>
        <taxon>Viridiplantae</taxon>
        <taxon>Streptophyta</taxon>
        <taxon>Embryophyta</taxon>
        <taxon>Tracheophyta</taxon>
        <taxon>Spermatophyta</taxon>
        <taxon>Magnoliopsida</taxon>
        <taxon>eudicotyledons</taxon>
        <taxon>Gunneridae</taxon>
        <taxon>Pentapetalae</taxon>
        <taxon>rosids</taxon>
        <taxon>fabids</taxon>
        <taxon>Fabales</taxon>
        <taxon>Fabaceae</taxon>
        <taxon>Papilionoideae</taxon>
        <taxon>50 kb inversion clade</taxon>
        <taxon>NPAAA clade</taxon>
        <taxon>indigoferoid/millettioid clade</taxon>
        <taxon>Phaseoleae</taxon>
        <taxon>Vigna</taxon>
    </lineage>
</organism>
<name>A0A1S3VY31_VIGRR</name>
<dbReference type="AlphaFoldDB" id="A0A1S3VY31"/>
<sequence>MSTVVRTSIGSVCVCDGININIAKPLSRQCRFFPTSVSPLLSCFQKKCDLNLPRPVQDAADSKISCSLLNVQDGIDDEEACELVSGVELSIGEGDDTIRAYLFKAVKNNNGTGLLLLSDVFGLEDSFTRDFAYRVACNGYNILVPDLFRGNPWTKEQADVFEEWIGRQNPERIAEDISRWTKWLFDEFMAAGISKKLGVVGFCFGGGQVLKVLAQDHGSCFGAGISFYGTRMDPIAASDIKAPVLFILGDNDPLCVVSEIQNIQKKIGEGSKVVVFPGRGHGFAHRPGSPEEDVDAEHAYVIMRDWLYDHLVV</sequence>
<dbReference type="PANTHER" id="PTHR46812:SF1">
    <property type="entry name" value="CARBOXYMETHYLENEBUTENOLIDASE HOMOLOG"/>
    <property type="match status" value="1"/>
</dbReference>
<protein>
    <recommendedName>
        <fullName evidence="3">Carboxymethylenebutenolidase homolog</fullName>
    </recommendedName>
</protein>
<dbReference type="ESTHER" id="phaan-a0a0l9ujf5">
    <property type="family name" value="CMBL"/>
</dbReference>
<dbReference type="GeneID" id="106779630"/>
<dbReference type="InterPro" id="IPR042946">
    <property type="entry name" value="CMBL"/>
</dbReference>
<dbReference type="InterPro" id="IPR029058">
    <property type="entry name" value="AB_hydrolase_fold"/>
</dbReference>
<evidence type="ECO:0000256" key="4">
    <source>
        <dbReference type="ARBA" id="ARBA00022490"/>
    </source>
</evidence>
<evidence type="ECO:0000313" key="7">
    <source>
        <dbReference type="Proteomes" id="UP000087766"/>
    </source>
</evidence>
<dbReference type="STRING" id="3916.A0A1S3VY31"/>
<evidence type="ECO:0000256" key="2">
    <source>
        <dbReference type="ARBA" id="ARBA00008456"/>
    </source>
</evidence>
<feature type="domain" description="Dienelactone hydrolase" evidence="6">
    <location>
        <begin position="98"/>
        <end position="309"/>
    </location>
</feature>
<dbReference type="RefSeq" id="XP_014523268.1">
    <property type="nucleotide sequence ID" value="XM_014667782.2"/>
</dbReference>
<keyword evidence="5" id="KW-0378">Hydrolase</keyword>
<dbReference type="InterPro" id="IPR002925">
    <property type="entry name" value="Dienelactn_hydro"/>
</dbReference>
<dbReference type="KEGG" id="vra:106779630"/>
<evidence type="ECO:0000313" key="8">
    <source>
        <dbReference type="RefSeq" id="XP_014523268.1"/>
    </source>
</evidence>
<dbReference type="PANTHER" id="PTHR46812">
    <property type="entry name" value="CARBOXYMETHYLENEBUTENOLIDASE HOMOLOG"/>
    <property type="match status" value="1"/>
</dbReference>
<dbReference type="Gene3D" id="3.40.50.1820">
    <property type="entry name" value="alpha/beta hydrolase"/>
    <property type="match status" value="1"/>
</dbReference>
<keyword evidence="7" id="KW-1185">Reference proteome</keyword>
<dbReference type="Pfam" id="PF01738">
    <property type="entry name" value="DLH"/>
    <property type="match status" value="1"/>
</dbReference>
<evidence type="ECO:0000259" key="6">
    <source>
        <dbReference type="Pfam" id="PF01738"/>
    </source>
</evidence>
<gene>
    <name evidence="8" type="primary">LOC106779630</name>
</gene>
<dbReference type="GO" id="GO:0009507">
    <property type="term" value="C:chloroplast"/>
    <property type="evidence" value="ECO:0007669"/>
    <property type="project" value="TreeGrafter"/>
</dbReference>
<accession>A0A1S3VY31</accession>
<dbReference type="Proteomes" id="UP000087766">
    <property type="component" value="Unplaced"/>
</dbReference>
<dbReference type="SUPFAM" id="SSF53474">
    <property type="entry name" value="alpha/beta-Hydrolases"/>
    <property type="match status" value="1"/>
</dbReference>
<dbReference type="OrthoDB" id="17560at2759"/>
<keyword evidence="4" id="KW-0963">Cytoplasm</keyword>
<comment type="subcellular location">
    <subcellularLocation>
        <location evidence="1">Cytoplasm</location>
        <location evidence="1">Cytosol</location>
    </subcellularLocation>
</comment>
<reference evidence="8" key="1">
    <citation type="submission" date="2025-08" db="UniProtKB">
        <authorList>
            <consortium name="RefSeq"/>
        </authorList>
    </citation>
    <scope>IDENTIFICATION</scope>
    <source>
        <tissue evidence="8">Leaf</tissue>
    </source>
</reference>